<dbReference type="RefSeq" id="WP_290295538.1">
    <property type="nucleotide sequence ID" value="NZ_JAUFQR010000001.1"/>
</dbReference>
<proteinExistence type="predicted"/>
<name>A0ABV7XSJ2_9FLAO</name>
<dbReference type="Proteomes" id="UP001595735">
    <property type="component" value="Unassembled WGS sequence"/>
</dbReference>
<sequence>MSKIIITNIQKTEFEPYQVLNCSADFSVIKAGLDKFQIFTDTDNGLVTIELNKEDLKQLLDKIQETLR</sequence>
<reference evidence="2" key="1">
    <citation type="journal article" date="2019" name="Int. J. Syst. Evol. Microbiol.">
        <title>The Global Catalogue of Microorganisms (GCM) 10K type strain sequencing project: providing services to taxonomists for standard genome sequencing and annotation.</title>
        <authorList>
            <consortium name="The Broad Institute Genomics Platform"/>
            <consortium name="The Broad Institute Genome Sequencing Center for Infectious Disease"/>
            <person name="Wu L."/>
            <person name="Ma J."/>
        </authorList>
    </citation>
    <scope>NUCLEOTIDE SEQUENCE [LARGE SCALE GENOMIC DNA]</scope>
    <source>
        <strain evidence="2">CECT 7798</strain>
    </source>
</reference>
<comment type="caution">
    <text evidence="1">The sequence shown here is derived from an EMBL/GenBank/DDBJ whole genome shotgun (WGS) entry which is preliminary data.</text>
</comment>
<protein>
    <submittedName>
        <fullName evidence="1">Uncharacterized protein</fullName>
    </submittedName>
</protein>
<dbReference type="EMBL" id="JBHRYO010000002">
    <property type="protein sequence ID" value="MFC3755494.1"/>
    <property type="molecule type" value="Genomic_DNA"/>
</dbReference>
<evidence type="ECO:0000313" key="1">
    <source>
        <dbReference type="EMBL" id="MFC3755494.1"/>
    </source>
</evidence>
<evidence type="ECO:0000313" key="2">
    <source>
        <dbReference type="Proteomes" id="UP001595735"/>
    </source>
</evidence>
<gene>
    <name evidence="1" type="ORF">ACFONJ_05870</name>
</gene>
<organism evidence="1 2">
    <name type="scientific">Chryseobacterium tructae</name>
    <dbReference type="NCBI Taxonomy" id="1037380"/>
    <lineage>
        <taxon>Bacteria</taxon>
        <taxon>Pseudomonadati</taxon>
        <taxon>Bacteroidota</taxon>
        <taxon>Flavobacteriia</taxon>
        <taxon>Flavobacteriales</taxon>
        <taxon>Weeksellaceae</taxon>
        <taxon>Chryseobacterium group</taxon>
        <taxon>Chryseobacterium</taxon>
    </lineage>
</organism>
<keyword evidence="2" id="KW-1185">Reference proteome</keyword>
<accession>A0ABV7XSJ2</accession>